<keyword evidence="3" id="KW-1185">Reference proteome</keyword>
<gene>
    <name evidence="2" type="ORF">ATC03_16560</name>
</gene>
<dbReference type="Proteomes" id="UP000078437">
    <property type="component" value="Chromosome"/>
</dbReference>
<dbReference type="STRING" id="453304.ATC03_16560"/>
<dbReference type="KEGG" id="agy:ATC03_16560"/>
<reference evidence="3" key="2">
    <citation type="submission" date="2016-01" db="EMBL/GenBank/DDBJ databases">
        <title>Complete genome sequence of Agromyces aureus AR33T and comparison with related organisms.</title>
        <authorList>
            <person name="Corretto E."/>
            <person name="Antonielli L."/>
            <person name="Sessitsch A."/>
            <person name="Brader G."/>
        </authorList>
    </citation>
    <scope>NUCLEOTIDE SEQUENCE [LARGE SCALE GENOMIC DNA]</scope>
    <source>
        <strain evidence="3">AR33</strain>
    </source>
</reference>
<evidence type="ECO:0000313" key="3">
    <source>
        <dbReference type="Proteomes" id="UP000078437"/>
    </source>
</evidence>
<name>A0A191WIN9_9MICO</name>
<sequence>MVLVGCAPTPGPDPAAQSRPVVDGFDDYDDGLDVTTGDDADIELTDGYFADDEDALAVAVATLEAHLDEQTSAPRKGDVSGRHLHSIPVPPMGLDIQQLLAAEVFSTSAVETRVDVENAFIVRRTEDAHGAIVDFAFCRVETATESPVVPVRREFAVSAASTAEDPRHLQVTAILNWVGEPFC</sequence>
<organism evidence="2 3">
    <name type="scientific">Agromyces aureus</name>
    <dbReference type="NCBI Taxonomy" id="453304"/>
    <lineage>
        <taxon>Bacteria</taxon>
        <taxon>Bacillati</taxon>
        <taxon>Actinomycetota</taxon>
        <taxon>Actinomycetes</taxon>
        <taxon>Micrococcales</taxon>
        <taxon>Microbacteriaceae</taxon>
        <taxon>Agromyces</taxon>
    </lineage>
</organism>
<proteinExistence type="predicted"/>
<accession>A0A191WIN9</accession>
<dbReference type="AlphaFoldDB" id="A0A191WIN9"/>
<reference evidence="2 3" key="1">
    <citation type="journal article" date="2016" name="Int. J. Syst. Evol. Microbiol.">
        <title>Agromyces aureus sp. nov., isolated from the rhizosphere of Salix caprea L. grown in a heavy-metal-contaminated soil.</title>
        <authorList>
            <person name="Corretto E."/>
            <person name="Antonielli L."/>
            <person name="Sessitsch A."/>
            <person name="Compant S."/>
            <person name="Gorfer M."/>
            <person name="Kuffner M."/>
            <person name="Brader G."/>
        </authorList>
    </citation>
    <scope>NUCLEOTIDE SEQUENCE [LARGE SCALE GENOMIC DNA]</scope>
    <source>
        <strain evidence="2 3">AR33</strain>
    </source>
</reference>
<feature type="region of interest" description="Disordered" evidence="1">
    <location>
        <begin position="1"/>
        <end position="20"/>
    </location>
</feature>
<evidence type="ECO:0000256" key="1">
    <source>
        <dbReference type="SAM" id="MobiDB-lite"/>
    </source>
</evidence>
<dbReference type="EMBL" id="CP013979">
    <property type="protein sequence ID" value="ANJ28082.1"/>
    <property type="molecule type" value="Genomic_DNA"/>
</dbReference>
<evidence type="ECO:0000313" key="2">
    <source>
        <dbReference type="EMBL" id="ANJ28082.1"/>
    </source>
</evidence>
<protein>
    <submittedName>
        <fullName evidence="2">Uncharacterized protein</fullName>
    </submittedName>
</protein>